<dbReference type="PANTHER" id="PTHR32444:SF183">
    <property type="entry name" value="APPLE DOMAIN-CONTAINING PROTEIN"/>
    <property type="match status" value="1"/>
</dbReference>
<sequence length="1189" mass="133662">MGFAILFCFFVVHLENLTAQDTLTPAQSMKDDETLVSADGKFELGFFSQDNSSSSRYLGIWYRKIPIRTVVWVANRENPFSNTLGVLKVNEQGFLILQNSTNGVVWSSNTSSTPQNPVAQLLDSGNLVVKDGHGSNPGNILWQSFDFPYNTLLPGMKLGWNLDLGLDMFLQSWRSTDDPAKGDFKCLIDLRGFPQLFIMKGNIIQCRSGPWNGLQFTGSPQLKPNPIFNFIFVSNKDEVYYSYELKNSSVVSRLIISDKGVLERHIWIDRTQSWTLFFGVPTDQCDTYALCGQYASCNINNYPVCACLEGFVPKSPTAWSASDWSDGCVRRTQLNCHSGDGFRKHTEMKLPDTSSSWVDKSLGLKECEELCLRNCSCVAYANSDIRGSGCLVWFDDLIDMREFTEGGQDLYVRMAASELAPTEEKRTSNEKRKVAIVVSCLTVFVGSLALGFLLCIRKRKLLQQGIAKQTDLEDCGDDGAEEDIELPSIDLTTIKNATDNFSNNNKLGEGGFGPVYKGILLDGQEIAVKRLSETSGQGGKEFKNEVILIAKLQHRNLVKLLGCCIQGDEKMLIYEYMPNKSLDSFIFEQTRRKLLDWHMRFHIIGGIARGLLYLHQDSRLRIIHRDLKASNVLLDSDMNPKISDFGLARTFGKDQSAANTKRVVGTYGYMSPEYAVDGIFSVKSDVFSFGVLILEIISGRRNRGFSHSDHGLNLIGHAWRLWMEERAIELLDPSLRYSCSVPQVLRCIQDPVARLLDTGNFVISDATDGNPENFLWQSFDYPDNTVLPEMKFGVNLVTGHETFSSSWRSIEDPAPGQFSVHLDLRGYPQLFLKKENRIQYRAGSWNGVGLTGTPVLKPNPIFTLEFVSNENEVYFKYDVRNNSILTRCTLHPSGLLQRFQWNERANDWVVIATAQTDQCNNYAFCGAYASCELNNSPVCLCLDGFMPKSPRDWNMLLWSDGCVPRTPLDCVNGDGFLKHTGIKLPDTSSFDMRDGGSGCLLWFGDLIDIRRLDAGGQDLYVRMAASELEKIEKKRSSIKKILGIIAGSVALCVISMLMVFCICRRNLRKHGMLKKISRKNDHSEDREEEMELPMFDLTTIEDATNNFSSSNKLGEGGFGPVYKGTSSEGQEIAVKRLSKSSSQGLREFKNEVLLIAKLQHRNLVKLLGCYIHEDEKMLIYEWGAQNHPI</sequence>
<evidence type="ECO:0000259" key="17">
    <source>
        <dbReference type="PROSITE" id="PS50927"/>
    </source>
</evidence>
<evidence type="ECO:0000256" key="15">
    <source>
        <dbReference type="SAM" id="SignalP"/>
    </source>
</evidence>
<keyword evidence="6" id="KW-0547">Nucleotide-binding</keyword>
<dbReference type="PANTHER" id="PTHR32444">
    <property type="entry name" value="BULB-TYPE LECTIN DOMAIN-CONTAINING PROTEIN"/>
    <property type="match status" value="1"/>
</dbReference>
<evidence type="ECO:0000256" key="9">
    <source>
        <dbReference type="ARBA" id="ARBA00023157"/>
    </source>
</evidence>
<name>A0A6A6MKK7_HEVBR</name>
<evidence type="ECO:0000256" key="2">
    <source>
        <dbReference type="ARBA" id="ARBA00022527"/>
    </source>
</evidence>
<dbReference type="SUPFAM" id="SSF56112">
    <property type="entry name" value="Protein kinase-like (PK-like)"/>
    <property type="match status" value="2"/>
</dbReference>
<dbReference type="EC" id="2.7.11.1" evidence="1"/>
<evidence type="ECO:0000256" key="13">
    <source>
        <dbReference type="ARBA" id="ARBA00048679"/>
    </source>
</evidence>
<dbReference type="InterPro" id="IPR001480">
    <property type="entry name" value="Bulb-type_lectin_dom"/>
</dbReference>
<dbReference type="GO" id="GO:0005524">
    <property type="term" value="F:ATP binding"/>
    <property type="evidence" value="ECO:0007669"/>
    <property type="project" value="UniProtKB-KW"/>
</dbReference>
<dbReference type="SMART" id="SM00220">
    <property type="entry name" value="S_TKc"/>
    <property type="match status" value="1"/>
</dbReference>
<dbReference type="PROSITE" id="PS50011">
    <property type="entry name" value="PROTEIN_KINASE_DOM"/>
    <property type="match status" value="2"/>
</dbReference>
<dbReference type="FunFam" id="3.30.200.20:FF:000195">
    <property type="entry name" value="G-type lectin S-receptor-like serine/threonine-protein kinase"/>
    <property type="match status" value="2"/>
</dbReference>
<proteinExistence type="predicted"/>
<evidence type="ECO:0000256" key="14">
    <source>
        <dbReference type="SAM" id="Phobius"/>
    </source>
</evidence>
<feature type="domain" description="Protein kinase" evidence="16">
    <location>
        <begin position="501"/>
        <end position="775"/>
    </location>
</feature>
<keyword evidence="14" id="KW-1133">Transmembrane helix</keyword>
<feature type="domain" description="Apple" evidence="18">
    <location>
        <begin position="336"/>
        <end position="415"/>
    </location>
</feature>
<evidence type="ECO:0000256" key="5">
    <source>
        <dbReference type="ARBA" id="ARBA00022729"/>
    </source>
</evidence>
<dbReference type="PROSITE" id="PS00108">
    <property type="entry name" value="PROTEIN_KINASE_ST"/>
    <property type="match status" value="1"/>
</dbReference>
<comment type="catalytic activity">
    <reaction evidence="12">
        <text>L-threonyl-[protein] + ATP = O-phospho-L-threonyl-[protein] + ADP + H(+)</text>
        <dbReference type="Rhea" id="RHEA:46608"/>
        <dbReference type="Rhea" id="RHEA-COMP:11060"/>
        <dbReference type="Rhea" id="RHEA-COMP:11605"/>
        <dbReference type="ChEBI" id="CHEBI:15378"/>
        <dbReference type="ChEBI" id="CHEBI:30013"/>
        <dbReference type="ChEBI" id="CHEBI:30616"/>
        <dbReference type="ChEBI" id="CHEBI:61977"/>
        <dbReference type="ChEBI" id="CHEBI:456216"/>
        <dbReference type="EC" id="2.7.11.1"/>
    </reaction>
</comment>
<reference evidence="19 20" key="1">
    <citation type="journal article" date="2020" name="Mol. Plant">
        <title>The Chromosome-Based Rubber Tree Genome Provides New Insights into Spurge Genome Evolution and Rubber Biosynthesis.</title>
        <authorList>
            <person name="Liu J."/>
            <person name="Shi C."/>
            <person name="Shi C.C."/>
            <person name="Li W."/>
            <person name="Zhang Q.J."/>
            <person name="Zhang Y."/>
            <person name="Li K."/>
            <person name="Lu H.F."/>
            <person name="Shi C."/>
            <person name="Zhu S.T."/>
            <person name="Xiao Z.Y."/>
            <person name="Nan H."/>
            <person name="Yue Y."/>
            <person name="Zhu X.G."/>
            <person name="Wu Y."/>
            <person name="Hong X.N."/>
            <person name="Fan G.Y."/>
            <person name="Tong Y."/>
            <person name="Zhang D."/>
            <person name="Mao C.L."/>
            <person name="Liu Y.L."/>
            <person name="Hao S.J."/>
            <person name="Liu W.Q."/>
            <person name="Lv M.Q."/>
            <person name="Zhang H.B."/>
            <person name="Liu Y."/>
            <person name="Hu-Tang G.R."/>
            <person name="Wang J.P."/>
            <person name="Wang J.H."/>
            <person name="Sun Y.H."/>
            <person name="Ni S.B."/>
            <person name="Chen W.B."/>
            <person name="Zhang X.C."/>
            <person name="Jiao Y.N."/>
            <person name="Eichler E.E."/>
            <person name="Li G.H."/>
            <person name="Liu X."/>
            <person name="Gao L.Z."/>
        </authorList>
    </citation>
    <scope>NUCLEOTIDE SEQUENCE [LARGE SCALE GENOMIC DNA]</scope>
    <source>
        <strain evidence="20">cv. GT1</strain>
        <tissue evidence="19">Leaf</tissue>
    </source>
</reference>
<comment type="catalytic activity">
    <reaction evidence="13">
        <text>L-seryl-[protein] + ATP = O-phospho-L-seryl-[protein] + ADP + H(+)</text>
        <dbReference type="Rhea" id="RHEA:17989"/>
        <dbReference type="Rhea" id="RHEA-COMP:9863"/>
        <dbReference type="Rhea" id="RHEA-COMP:11604"/>
        <dbReference type="ChEBI" id="CHEBI:15378"/>
        <dbReference type="ChEBI" id="CHEBI:29999"/>
        <dbReference type="ChEBI" id="CHEBI:30616"/>
        <dbReference type="ChEBI" id="CHEBI:83421"/>
        <dbReference type="ChEBI" id="CHEBI:456216"/>
        <dbReference type="EC" id="2.7.11.1"/>
    </reaction>
</comment>
<dbReference type="Proteomes" id="UP000467840">
    <property type="component" value="Chromosome 15"/>
</dbReference>
<dbReference type="Gene3D" id="3.30.200.20">
    <property type="entry name" value="Phosphorylase Kinase, domain 1"/>
    <property type="match status" value="2"/>
</dbReference>
<evidence type="ECO:0000256" key="10">
    <source>
        <dbReference type="ARBA" id="ARBA00023170"/>
    </source>
</evidence>
<keyword evidence="11" id="KW-0325">Glycoprotein</keyword>
<keyword evidence="7" id="KW-0418">Kinase</keyword>
<keyword evidence="2" id="KW-0723">Serine/threonine-protein kinase</keyword>
<evidence type="ECO:0000256" key="3">
    <source>
        <dbReference type="ARBA" id="ARBA00022553"/>
    </source>
</evidence>
<keyword evidence="8" id="KW-0067">ATP-binding</keyword>
<evidence type="ECO:0000256" key="8">
    <source>
        <dbReference type="ARBA" id="ARBA00022840"/>
    </source>
</evidence>
<evidence type="ECO:0000313" key="19">
    <source>
        <dbReference type="EMBL" id="KAF2314270.1"/>
    </source>
</evidence>
<keyword evidence="14" id="KW-0472">Membrane</keyword>
<evidence type="ECO:0000259" key="18">
    <source>
        <dbReference type="PROSITE" id="PS50948"/>
    </source>
</evidence>
<dbReference type="CDD" id="cd01098">
    <property type="entry name" value="PAN_AP_plant"/>
    <property type="match status" value="2"/>
</dbReference>
<feature type="chain" id="PRO_5025379110" description="non-specific serine/threonine protein kinase" evidence="15">
    <location>
        <begin position="20"/>
        <end position="1189"/>
    </location>
</feature>
<dbReference type="Gene3D" id="1.10.510.10">
    <property type="entry name" value="Transferase(Phosphotransferase) domain 1"/>
    <property type="match status" value="1"/>
</dbReference>
<dbReference type="SMART" id="SM00473">
    <property type="entry name" value="PAN_AP"/>
    <property type="match status" value="1"/>
</dbReference>
<dbReference type="GO" id="GO:0004674">
    <property type="term" value="F:protein serine/threonine kinase activity"/>
    <property type="evidence" value="ECO:0007669"/>
    <property type="project" value="UniProtKB-KW"/>
</dbReference>
<feature type="transmembrane region" description="Helical" evidence="14">
    <location>
        <begin position="1041"/>
        <end position="1063"/>
    </location>
</feature>
<dbReference type="InterPro" id="IPR003609">
    <property type="entry name" value="Pan_app"/>
</dbReference>
<dbReference type="FunFam" id="1.10.510.10:FF:000060">
    <property type="entry name" value="G-type lectin S-receptor-like serine/threonine-protein kinase"/>
    <property type="match status" value="1"/>
</dbReference>
<evidence type="ECO:0000259" key="16">
    <source>
        <dbReference type="PROSITE" id="PS50011"/>
    </source>
</evidence>
<evidence type="ECO:0000256" key="7">
    <source>
        <dbReference type="ARBA" id="ARBA00022777"/>
    </source>
</evidence>
<keyword evidence="20" id="KW-1185">Reference proteome</keyword>
<keyword evidence="3" id="KW-0597">Phosphoprotein</keyword>
<dbReference type="Pfam" id="PF07714">
    <property type="entry name" value="PK_Tyr_Ser-Thr"/>
    <property type="match status" value="2"/>
</dbReference>
<keyword evidence="4" id="KW-0808">Transferase</keyword>
<dbReference type="Pfam" id="PF00954">
    <property type="entry name" value="S_locus_glycop"/>
    <property type="match status" value="2"/>
</dbReference>
<keyword evidence="9" id="KW-1015">Disulfide bond</keyword>
<feature type="transmembrane region" description="Helical" evidence="14">
    <location>
        <begin position="434"/>
        <end position="456"/>
    </location>
</feature>
<dbReference type="AlphaFoldDB" id="A0A6A6MKK7"/>
<dbReference type="Pfam" id="PF01453">
    <property type="entry name" value="B_lectin"/>
    <property type="match status" value="2"/>
</dbReference>
<dbReference type="GO" id="GO:0048544">
    <property type="term" value="P:recognition of pollen"/>
    <property type="evidence" value="ECO:0007669"/>
    <property type="project" value="InterPro"/>
</dbReference>
<dbReference type="InterPro" id="IPR036426">
    <property type="entry name" value="Bulb-type_lectin_dom_sf"/>
</dbReference>
<dbReference type="SMART" id="SM00108">
    <property type="entry name" value="B_lectin"/>
    <property type="match status" value="1"/>
</dbReference>
<dbReference type="Gene3D" id="2.90.10.10">
    <property type="entry name" value="Bulb-type lectin domain"/>
    <property type="match status" value="1"/>
</dbReference>
<gene>
    <name evidence="19" type="ORF">GH714_024794</name>
</gene>
<dbReference type="InterPro" id="IPR001245">
    <property type="entry name" value="Ser-Thr/Tyr_kinase_cat_dom"/>
</dbReference>
<dbReference type="Pfam" id="PF08276">
    <property type="entry name" value="PAN_2"/>
    <property type="match status" value="1"/>
</dbReference>
<dbReference type="SUPFAM" id="SSF51110">
    <property type="entry name" value="alpha-D-mannose-specific plant lectins"/>
    <property type="match status" value="2"/>
</dbReference>
<protein>
    <recommendedName>
        <fullName evidence="1">non-specific serine/threonine protein kinase</fullName>
        <ecNumber evidence="1">2.7.11.1</ecNumber>
    </recommendedName>
</protein>
<evidence type="ECO:0000256" key="4">
    <source>
        <dbReference type="ARBA" id="ARBA00022679"/>
    </source>
</evidence>
<dbReference type="PROSITE" id="PS50948">
    <property type="entry name" value="PAN"/>
    <property type="match status" value="1"/>
</dbReference>
<evidence type="ECO:0000313" key="20">
    <source>
        <dbReference type="Proteomes" id="UP000467840"/>
    </source>
</evidence>
<feature type="signal peptide" evidence="15">
    <location>
        <begin position="1"/>
        <end position="19"/>
    </location>
</feature>
<dbReference type="InterPro" id="IPR000858">
    <property type="entry name" value="S_locus_glycoprot_dom"/>
</dbReference>
<evidence type="ECO:0000256" key="6">
    <source>
        <dbReference type="ARBA" id="ARBA00022741"/>
    </source>
</evidence>
<dbReference type="CDD" id="cd00028">
    <property type="entry name" value="B_lectin"/>
    <property type="match status" value="1"/>
</dbReference>
<comment type="caution">
    <text evidence="19">The sequence shown here is derived from an EMBL/GenBank/DDBJ whole genome shotgun (WGS) entry which is preliminary data.</text>
</comment>
<dbReference type="InterPro" id="IPR000719">
    <property type="entry name" value="Prot_kinase_dom"/>
</dbReference>
<dbReference type="FunFam" id="2.90.10.10:FF:000004">
    <property type="entry name" value="G-type lectin S-receptor-like serine/threonine-protein kinase"/>
    <property type="match status" value="1"/>
</dbReference>
<dbReference type="PROSITE" id="PS50927">
    <property type="entry name" value="BULB_LECTIN"/>
    <property type="match status" value="1"/>
</dbReference>
<keyword evidence="14" id="KW-0812">Transmembrane</keyword>
<evidence type="ECO:0000256" key="1">
    <source>
        <dbReference type="ARBA" id="ARBA00012513"/>
    </source>
</evidence>
<feature type="domain" description="Bulb-type lectin" evidence="17">
    <location>
        <begin position="20"/>
        <end position="142"/>
    </location>
</feature>
<dbReference type="EMBL" id="JAAGAX010000005">
    <property type="protein sequence ID" value="KAF2314270.1"/>
    <property type="molecule type" value="Genomic_DNA"/>
</dbReference>
<keyword evidence="5 15" id="KW-0732">Signal</keyword>
<feature type="domain" description="Protein kinase" evidence="16">
    <location>
        <begin position="1107"/>
        <end position="1189"/>
    </location>
</feature>
<dbReference type="InterPro" id="IPR008271">
    <property type="entry name" value="Ser/Thr_kinase_AS"/>
</dbReference>
<keyword evidence="10" id="KW-0675">Receptor</keyword>
<dbReference type="CDD" id="cd14066">
    <property type="entry name" value="STKc_IRAK"/>
    <property type="match status" value="1"/>
</dbReference>
<accession>A0A6A6MKK7</accession>
<dbReference type="FunFam" id="3.50.4.10:FF:000002">
    <property type="entry name" value="G-type lectin S-receptor-like serine/threonine-protein kinase"/>
    <property type="match status" value="1"/>
</dbReference>
<evidence type="ECO:0000256" key="11">
    <source>
        <dbReference type="ARBA" id="ARBA00023180"/>
    </source>
</evidence>
<dbReference type="InterPro" id="IPR011009">
    <property type="entry name" value="Kinase-like_dom_sf"/>
</dbReference>
<organism evidence="19 20">
    <name type="scientific">Hevea brasiliensis</name>
    <name type="common">Para rubber tree</name>
    <name type="synonym">Siphonia brasiliensis</name>
    <dbReference type="NCBI Taxonomy" id="3981"/>
    <lineage>
        <taxon>Eukaryota</taxon>
        <taxon>Viridiplantae</taxon>
        <taxon>Streptophyta</taxon>
        <taxon>Embryophyta</taxon>
        <taxon>Tracheophyta</taxon>
        <taxon>Spermatophyta</taxon>
        <taxon>Magnoliopsida</taxon>
        <taxon>eudicotyledons</taxon>
        <taxon>Gunneridae</taxon>
        <taxon>Pentapetalae</taxon>
        <taxon>rosids</taxon>
        <taxon>fabids</taxon>
        <taxon>Malpighiales</taxon>
        <taxon>Euphorbiaceae</taxon>
        <taxon>Crotonoideae</taxon>
        <taxon>Micrandreae</taxon>
        <taxon>Hevea</taxon>
    </lineage>
</organism>
<evidence type="ECO:0000256" key="12">
    <source>
        <dbReference type="ARBA" id="ARBA00047899"/>
    </source>
</evidence>